<keyword evidence="8" id="KW-0175">Coiled coil</keyword>
<evidence type="ECO:0000313" key="10">
    <source>
        <dbReference type="EMBL" id="GAK96694.1"/>
    </source>
</evidence>
<dbReference type="EC" id="2.1.1.72" evidence="2"/>
<dbReference type="Pfam" id="PF02384">
    <property type="entry name" value="N6_Mtase"/>
    <property type="match status" value="1"/>
</dbReference>
<keyword evidence="3 10" id="KW-0489">Methyltransferase</keyword>
<dbReference type="GO" id="GO:0009307">
    <property type="term" value="P:DNA restriction-modification system"/>
    <property type="evidence" value="ECO:0007669"/>
    <property type="project" value="UniProtKB-KW"/>
</dbReference>
<dbReference type="REBASE" id="98135">
    <property type="entry name" value="M.Nul19294ORF1002P"/>
</dbReference>
<dbReference type="GO" id="GO:0008170">
    <property type="term" value="F:N-methyltransferase activity"/>
    <property type="evidence" value="ECO:0007669"/>
    <property type="project" value="InterPro"/>
</dbReference>
<keyword evidence="4 10" id="KW-0808">Transferase</keyword>
<keyword evidence="11" id="KW-1185">Reference proteome</keyword>
<evidence type="ECO:0000313" key="11">
    <source>
        <dbReference type="Proteomes" id="UP000029221"/>
    </source>
</evidence>
<dbReference type="InterPro" id="IPR051537">
    <property type="entry name" value="DNA_Adenine_Mtase"/>
</dbReference>
<evidence type="ECO:0000256" key="4">
    <source>
        <dbReference type="ARBA" id="ARBA00022679"/>
    </source>
</evidence>
<evidence type="ECO:0000256" key="1">
    <source>
        <dbReference type="ARBA" id="ARBA00006594"/>
    </source>
</evidence>
<sequence length="108" mass="12702">MFIDASGEDHYEKVKNQNELREQDVMEIVETYRSRTEKDKYSNVVTIQEIRDNDYNLNMPRYVDTFEDEVIIDLDAVTARLKTIDEQLAEVDEEIAGYCEELNIATPF</sequence>
<name>A0A090Q0T3_9FLAO</name>
<evidence type="ECO:0000256" key="8">
    <source>
        <dbReference type="SAM" id="Coils"/>
    </source>
</evidence>
<dbReference type="GO" id="GO:0009007">
    <property type="term" value="F:site-specific DNA-methyltransferase (adenine-specific) activity"/>
    <property type="evidence" value="ECO:0007669"/>
    <property type="project" value="UniProtKB-EC"/>
</dbReference>
<dbReference type="PANTHER" id="PTHR42933:SF1">
    <property type="entry name" value="SITE-SPECIFIC DNA-METHYLTRANSFERASE (ADENINE-SPECIFIC)"/>
    <property type="match status" value="1"/>
</dbReference>
<dbReference type="AlphaFoldDB" id="A0A090Q0T3"/>
<comment type="similarity">
    <text evidence="1">Belongs to the N(4)/N(6)-methyltransferase family.</text>
</comment>
<feature type="domain" description="DNA methylase adenine-specific" evidence="9">
    <location>
        <begin position="1"/>
        <end position="68"/>
    </location>
</feature>
<reference evidence="10" key="1">
    <citation type="journal article" date="2014" name="Genome Announc.">
        <title>Draft Genome Sequences of Marine Flavobacterium Nonlabens Strains NR17, NR24, NR27, NR32, NR33, and Ara13.</title>
        <authorList>
            <person name="Nakanishi M."/>
            <person name="Meirelles P."/>
            <person name="Suzuki R."/>
            <person name="Takatani N."/>
            <person name="Mino S."/>
            <person name="Suda W."/>
            <person name="Oshima K."/>
            <person name="Hattori M."/>
            <person name="Ohkuma M."/>
            <person name="Hosokawa M."/>
            <person name="Miyashita K."/>
            <person name="Thompson F.L."/>
            <person name="Niwa A."/>
            <person name="Sawabe T."/>
            <person name="Sawabe T."/>
        </authorList>
    </citation>
    <scope>NUCLEOTIDE SEQUENCE [LARGE SCALE GENOMIC DNA]</scope>
    <source>
        <strain evidence="10">JCM 19294</strain>
    </source>
</reference>
<evidence type="ECO:0000256" key="7">
    <source>
        <dbReference type="ARBA" id="ARBA00047942"/>
    </source>
</evidence>
<comment type="caution">
    <text evidence="10">The sequence shown here is derived from an EMBL/GenBank/DDBJ whole genome shotgun (WGS) entry which is preliminary data.</text>
</comment>
<dbReference type="PANTHER" id="PTHR42933">
    <property type="entry name" value="SLR6095 PROTEIN"/>
    <property type="match status" value="1"/>
</dbReference>
<evidence type="ECO:0000256" key="2">
    <source>
        <dbReference type="ARBA" id="ARBA00011900"/>
    </source>
</evidence>
<dbReference type="InterPro" id="IPR029063">
    <property type="entry name" value="SAM-dependent_MTases_sf"/>
</dbReference>
<dbReference type="eggNOG" id="COG0286">
    <property type="taxonomic scope" value="Bacteria"/>
</dbReference>
<proteinExistence type="inferred from homology"/>
<evidence type="ECO:0000259" key="9">
    <source>
        <dbReference type="Pfam" id="PF02384"/>
    </source>
</evidence>
<gene>
    <name evidence="10" type="ORF">JCM19294_1003</name>
</gene>
<dbReference type="GO" id="GO:0003677">
    <property type="term" value="F:DNA binding"/>
    <property type="evidence" value="ECO:0007669"/>
    <property type="project" value="InterPro"/>
</dbReference>
<keyword evidence="6" id="KW-0680">Restriction system</keyword>
<evidence type="ECO:0000256" key="6">
    <source>
        <dbReference type="ARBA" id="ARBA00022747"/>
    </source>
</evidence>
<dbReference type="InterPro" id="IPR003356">
    <property type="entry name" value="DNA_methylase_A-5"/>
</dbReference>
<dbReference type="SUPFAM" id="SSF53335">
    <property type="entry name" value="S-adenosyl-L-methionine-dependent methyltransferases"/>
    <property type="match status" value="1"/>
</dbReference>
<protein>
    <recommendedName>
        <fullName evidence="2">site-specific DNA-methyltransferase (adenine-specific)</fullName>
        <ecNumber evidence="2">2.1.1.72</ecNumber>
    </recommendedName>
</protein>
<dbReference type="GO" id="GO:0032259">
    <property type="term" value="P:methylation"/>
    <property type="evidence" value="ECO:0007669"/>
    <property type="project" value="UniProtKB-KW"/>
</dbReference>
<evidence type="ECO:0000256" key="3">
    <source>
        <dbReference type="ARBA" id="ARBA00022603"/>
    </source>
</evidence>
<organism evidence="10 11">
    <name type="scientific">Nonlabens tegetincola</name>
    <dbReference type="NCBI Taxonomy" id="323273"/>
    <lineage>
        <taxon>Bacteria</taxon>
        <taxon>Pseudomonadati</taxon>
        <taxon>Bacteroidota</taxon>
        <taxon>Flavobacteriia</taxon>
        <taxon>Flavobacteriales</taxon>
        <taxon>Flavobacteriaceae</taxon>
        <taxon>Nonlabens</taxon>
    </lineage>
</organism>
<keyword evidence="5" id="KW-0949">S-adenosyl-L-methionine</keyword>
<comment type="catalytic activity">
    <reaction evidence="7">
        <text>a 2'-deoxyadenosine in DNA + S-adenosyl-L-methionine = an N(6)-methyl-2'-deoxyadenosine in DNA + S-adenosyl-L-homocysteine + H(+)</text>
        <dbReference type="Rhea" id="RHEA:15197"/>
        <dbReference type="Rhea" id="RHEA-COMP:12418"/>
        <dbReference type="Rhea" id="RHEA-COMP:12419"/>
        <dbReference type="ChEBI" id="CHEBI:15378"/>
        <dbReference type="ChEBI" id="CHEBI:57856"/>
        <dbReference type="ChEBI" id="CHEBI:59789"/>
        <dbReference type="ChEBI" id="CHEBI:90615"/>
        <dbReference type="ChEBI" id="CHEBI:90616"/>
        <dbReference type="EC" id="2.1.1.72"/>
    </reaction>
</comment>
<dbReference type="EMBL" id="BBML01000003">
    <property type="protein sequence ID" value="GAK96694.1"/>
    <property type="molecule type" value="Genomic_DNA"/>
</dbReference>
<evidence type="ECO:0000256" key="5">
    <source>
        <dbReference type="ARBA" id="ARBA00022691"/>
    </source>
</evidence>
<feature type="coiled-coil region" evidence="8">
    <location>
        <begin position="74"/>
        <end position="101"/>
    </location>
</feature>
<dbReference type="Gene3D" id="3.40.50.150">
    <property type="entry name" value="Vaccinia Virus protein VP39"/>
    <property type="match status" value="1"/>
</dbReference>
<accession>A0A090Q0T3</accession>
<dbReference type="Proteomes" id="UP000029221">
    <property type="component" value="Unassembled WGS sequence"/>
</dbReference>